<organism evidence="7 8">
    <name type="scientific">Pusillimonas noertemannii</name>
    <dbReference type="NCBI Taxonomy" id="305977"/>
    <lineage>
        <taxon>Bacteria</taxon>
        <taxon>Pseudomonadati</taxon>
        <taxon>Pseudomonadota</taxon>
        <taxon>Betaproteobacteria</taxon>
        <taxon>Burkholderiales</taxon>
        <taxon>Alcaligenaceae</taxon>
        <taxon>Pusillimonas</taxon>
    </lineage>
</organism>
<dbReference type="SUPFAM" id="SSF55961">
    <property type="entry name" value="Bet v1-like"/>
    <property type="match status" value="1"/>
</dbReference>
<dbReference type="InterPro" id="IPR036922">
    <property type="entry name" value="Rieske_2Fe-2S_sf"/>
</dbReference>
<gene>
    <name evidence="7" type="ORF">C7440_2621</name>
</gene>
<keyword evidence="7" id="KW-0489">Methyltransferase</keyword>
<dbReference type="GO" id="GO:0004497">
    <property type="term" value="F:monooxygenase activity"/>
    <property type="evidence" value="ECO:0007669"/>
    <property type="project" value="UniProtKB-KW"/>
</dbReference>
<dbReference type="EMBL" id="QEKO01000003">
    <property type="protein sequence ID" value="PVY61887.1"/>
    <property type="molecule type" value="Genomic_DNA"/>
</dbReference>
<keyword evidence="2" id="KW-0479">Metal-binding</keyword>
<keyword evidence="1" id="KW-0001">2Fe-2S</keyword>
<dbReference type="Gene3D" id="3.90.380.10">
    <property type="entry name" value="Naphthalene 1,2-dioxygenase Alpha Subunit, Chain A, domain 1"/>
    <property type="match status" value="1"/>
</dbReference>
<evidence type="ECO:0000256" key="2">
    <source>
        <dbReference type="ARBA" id="ARBA00022723"/>
    </source>
</evidence>
<dbReference type="GO" id="GO:0032259">
    <property type="term" value="P:methylation"/>
    <property type="evidence" value="ECO:0007669"/>
    <property type="project" value="UniProtKB-KW"/>
</dbReference>
<dbReference type="GO" id="GO:0008168">
    <property type="term" value="F:methyltransferase activity"/>
    <property type="evidence" value="ECO:0007669"/>
    <property type="project" value="UniProtKB-KW"/>
</dbReference>
<keyword evidence="7" id="KW-0808">Transferase</keyword>
<evidence type="ECO:0000256" key="3">
    <source>
        <dbReference type="ARBA" id="ARBA00023002"/>
    </source>
</evidence>
<dbReference type="PANTHER" id="PTHR21266">
    <property type="entry name" value="IRON-SULFUR DOMAIN CONTAINING PROTEIN"/>
    <property type="match status" value="1"/>
</dbReference>
<dbReference type="CDD" id="cd08878">
    <property type="entry name" value="RHO_alpha_C_DMO-like"/>
    <property type="match status" value="1"/>
</dbReference>
<dbReference type="InterPro" id="IPR017941">
    <property type="entry name" value="Rieske_2Fe-2S"/>
</dbReference>
<evidence type="ECO:0000256" key="1">
    <source>
        <dbReference type="ARBA" id="ARBA00022714"/>
    </source>
</evidence>
<dbReference type="PANTHER" id="PTHR21266:SF60">
    <property type="entry name" value="3-KETOSTEROID-9-ALPHA-MONOOXYGENASE, OXYGENASE COMPONENT"/>
    <property type="match status" value="1"/>
</dbReference>
<dbReference type="Pfam" id="PF00355">
    <property type="entry name" value="Rieske"/>
    <property type="match status" value="1"/>
</dbReference>
<dbReference type="AlphaFoldDB" id="A0A2U1CLK9"/>
<dbReference type="Pfam" id="PF19112">
    <property type="entry name" value="VanA_C"/>
    <property type="match status" value="1"/>
</dbReference>
<feature type="domain" description="Rieske" evidence="6">
    <location>
        <begin position="10"/>
        <end position="111"/>
    </location>
</feature>
<comment type="caution">
    <text evidence="7">The sequence shown here is derived from an EMBL/GenBank/DDBJ whole genome shotgun (WGS) entry which is preliminary data.</text>
</comment>
<keyword evidence="7" id="KW-0503">Monooxygenase</keyword>
<evidence type="ECO:0000256" key="4">
    <source>
        <dbReference type="ARBA" id="ARBA00023004"/>
    </source>
</evidence>
<dbReference type="Proteomes" id="UP000246145">
    <property type="component" value="Unassembled WGS sequence"/>
</dbReference>
<proteinExistence type="predicted"/>
<dbReference type="GO" id="GO:0046872">
    <property type="term" value="F:metal ion binding"/>
    <property type="evidence" value="ECO:0007669"/>
    <property type="project" value="UniProtKB-KW"/>
</dbReference>
<keyword evidence="8" id="KW-1185">Reference proteome</keyword>
<accession>A0A2U1CLK9</accession>
<dbReference type="InterPro" id="IPR044043">
    <property type="entry name" value="VanA_C_cat"/>
</dbReference>
<dbReference type="InterPro" id="IPR050584">
    <property type="entry name" value="Cholesterol_7-desaturase"/>
</dbReference>
<dbReference type="Gene3D" id="2.102.10.10">
    <property type="entry name" value="Rieske [2Fe-2S] iron-sulphur domain"/>
    <property type="match status" value="1"/>
</dbReference>
<dbReference type="GO" id="GO:0051537">
    <property type="term" value="F:2 iron, 2 sulfur cluster binding"/>
    <property type="evidence" value="ECO:0007669"/>
    <property type="project" value="UniProtKB-KW"/>
</dbReference>
<dbReference type="STRING" id="1231391.GCA_000308195_00436"/>
<dbReference type="SUPFAM" id="SSF50022">
    <property type="entry name" value="ISP domain"/>
    <property type="match status" value="1"/>
</dbReference>
<reference evidence="7 8" key="1">
    <citation type="submission" date="2018-04" db="EMBL/GenBank/DDBJ databases">
        <title>Genomic Encyclopedia of Type Strains, Phase IV (KMG-IV): sequencing the most valuable type-strain genomes for metagenomic binning, comparative biology and taxonomic classification.</title>
        <authorList>
            <person name="Goeker M."/>
        </authorList>
    </citation>
    <scope>NUCLEOTIDE SEQUENCE [LARGE SCALE GENOMIC DNA]</scope>
    <source>
        <strain evidence="7 8">DSM 10065</strain>
    </source>
</reference>
<dbReference type="PROSITE" id="PS51296">
    <property type="entry name" value="RIESKE"/>
    <property type="match status" value="1"/>
</dbReference>
<keyword evidence="4" id="KW-0408">Iron</keyword>
<name>A0A2U1CLK9_9BURK</name>
<keyword evidence="5" id="KW-0411">Iron-sulfur</keyword>
<evidence type="ECO:0000313" key="7">
    <source>
        <dbReference type="EMBL" id="PVY61887.1"/>
    </source>
</evidence>
<dbReference type="RefSeq" id="WP_017522814.1">
    <property type="nucleotide sequence ID" value="NZ_JACCEX010000003.1"/>
</dbReference>
<evidence type="ECO:0000256" key="5">
    <source>
        <dbReference type="ARBA" id="ARBA00023014"/>
    </source>
</evidence>
<evidence type="ECO:0000313" key="8">
    <source>
        <dbReference type="Proteomes" id="UP000246145"/>
    </source>
</evidence>
<evidence type="ECO:0000259" key="6">
    <source>
        <dbReference type="PROSITE" id="PS51296"/>
    </source>
</evidence>
<sequence>MNLTAPKNFWYVAAFAQDVGRQLLARTLLNQPLVLFRTNEGKAVALEDRCPHRAVPLSLGMLIDDTIRCTYHGMQINPDGSCARIPCQDRIPAKARAATFPVVERYNLIWIWMGDPRRADPDAVPDFHWLVDPDWTVCTGYHHVNANYQLLNDNLLDLSHESYVHDDTIGNDAVAEAPVTATVKNGKVLVSREILNCEPPPFYVKATGFTSNINRWHTTIFQPPSFNVIENGSYPHDGSRDQALERRILNLITPETDTSSHYFWGIARAYQHDDEALTAYIQEQIYYTFDQDKVVLEAQQRNLADSPFPVALRTDAGPIQARKLIDELVMNEQEPTQSEQALDVS</sequence>
<keyword evidence="3" id="KW-0560">Oxidoreductase</keyword>
<protein>
    <submittedName>
        <fullName evidence="7">Vanillate O-demethylase monooxygenase subunit</fullName>
    </submittedName>
</protein>